<dbReference type="Pfam" id="PF00561">
    <property type="entry name" value="Abhydrolase_1"/>
    <property type="match status" value="1"/>
</dbReference>
<name>A0A318RPX4_WILLI</name>
<evidence type="ECO:0000313" key="2">
    <source>
        <dbReference type="EMBL" id="PYE17346.1"/>
    </source>
</evidence>
<feature type="domain" description="AB hydrolase-1" evidence="1">
    <location>
        <begin position="50"/>
        <end position="281"/>
    </location>
</feature>
<dbReference type="SUPFAM" id="SSF53474">
    <property type="entry name" value="alpha/beta-Hydrolases"/>
    <property type="match status" value="1"/>
</dbReference>
<dbReference type="Proteomes" id="UP000247591">
    <property type="component" value="Unassembled WGS sequence"/>
</dbReference>
<protein>
    <submittedName>
        <fullName evidence="2">Pimeloyl-ACP methyl ester carboxylesterase</fullName>
    </submittedName>
</protein>
<dbReference type="GO" id="GO:0046503">
    <property type="term" value="P:glycerolipid catabolic process"/>
    <property type="evidence" value="ECO:0007669"/>
    <property type="project" value="TreeGrafter"/>
</dbReference>
<dbReference type="PANTHER" id="PTHR43433:SF5">
    <property type="entry name" value="AB HYDROLASE-1 DOMAIN-CONTAINING PROTEIN"/>
    <property type="match status" value="1"/>
</dbReference>
<evidence type="ECO:0000313" key="3">
    <source>
        <dbReference type="Proteomes" id="UP000247591"/>
    </source>
</evidence>
<dbReference type="OrthoDB" id="7958481at2"/>
<keyword evidence="3" id="KW-1185">Reference proteome</keyword>
<sequence>MTHPNVPHSDAAASSTPAPTVSWSTVATQTISVDGTAFVYRTYGPAGGTPVVFLNHLGATLDNWDPRVVDGLAAEHHVIAVDNRGVGGSGGTTPATIEDMAHDAIAFIDAMGLNMVDLLGFSMGGFIAQIIAIERPALVRKIILAGTGPAGGEGIDKVTRVTCADSITAVLRRKDPKQNLFFTRTAHGIAQSREFIKRLGERTTDRDKKISVRAFRTQLRAIHTWGLTEPADLSVITHPVLVANGEDDRMVPTSNSYDLARRLPNATLRIYPDAGHGGIFQEHQQFVTTALEFLRG</sequence>
<dbReference type="PRINTS" id="PR00111">
    <property type="entry name" value="ABHYDROLASE"/>
</dbReference>
<dbReference type="InterPro" id="IPR050471">
    <property type="entry name" value="AB_hydrolase"/>
</dbReference>
<dbReference type="Gene3D" id="3.40.50.1820">
    <property type="entry name" value="alpha/beta hydrolase"/>
    <property type="match status" value="1"/>
</dbReference>
<proteinExistence type="predicted"/>
<dbReference type="EMBL" id="QJSP01000006">
    <property type="protein sequence ID" value="PYE17346.1"/>
    <property type="molecule type" value="Genomic_DNA"/>
</dbReference>
<dbReference type="InterPro" id="IPR000073">
    <property type="entry name" value="AB_hydrolase_1"/>
</dbReference>
<dbReference type="GO" id="GO:0004806">
    <property type="term" value="F:triacylglycerol lipase activity"/>
    <property type="evidence" value="ECO:0007669"/>
    <property type="project" value="TreeGrafter"/>
</dbReference>
<evidence type="ECO:0000259" key="1">
    <source>
        <dbReference type="Pfam" id="PF00561"/>
    </source>
</evidence>
<dbReference type="PANTHER" id="PTHR43433">
    <property type="entry name" value="HYDROLASE, ALPHA/BETA FOLD FAMILY PROTEIN"/>
    <property type="match status" value="1"/>
</dbReference>
<reference evidence="2 3" key="1">
    <citation type="submission" date="2018-06" db="EMBL/GenBank/DDBJ databases">
        <title>Genomic Encyclopedia of Type Strains, Phase IV (KMG-IV): sequencing the most valuable type-strain genomes for metagenomic binning, comparative biology and taxonomic classification.</title>
        <authorList>
            <person name="Goeker M."/>
        </authorList>
    </citation>
    <scope>NUCLEOTIDE SEQUENCE [LARGE SCALE GENOMIC DNA]</scope>
    <source>
        <strain evidence="2 3">DSM 45521</strain>
    </source>
</reference>
<dbReference type="RefSeq" id="WP_110469621.1">
    <property type="nucleotide sequence ID" value="NZ_QJSP01000006.1"/>
</dbReference>
<gene>
    <name evidence="2" type="ORF">DFR67_10649</name>
</gene>
<organism evidence="2 3">
    <name type="scientific">Williamsia limnetica</name>
    <dbReference type="NCBI Taxonomy" id="882452"/>
    <lineage>
        <taxon>Bacteria</taxon>
        <taxon>Bacillati</taxon>
        <taxon>Actinomycetota</taxon>
        <taxon>Actinomycetes</taxon>
        <taxon>Mycobacteriales</taxon>
        <taxon>Nocardiaceae</taxon>
        <taxon>Williamsia</taxon>
    </lineage>
</organism>
<dbReference type="AlphaFoldDB" id="A0A318RPX4"/>
<accession>A0A318RPX4</accession>
<comment type="caution">
    <text evidence="2">The sequence shown here is derived from an EMBL/GenBank/DDBJ whole genome shotgun (WGS) entry which is preliminary data.</text>
</comment>
<dbReference type="InterPro" id="IPR029058">
    <property type="entry name" value="AB_hydrolase_fold"/>
</dbReference>